<evidence type="ECO:0000256" key="1">
    <source>
        <dbReference type="SAM" id="MobiDB-lite"/>
    </source>
</evidence>
<protein>
    <submittedName>
        <fullName evidence="2">Uncharacterized protein</fullName>
    </submittedName>
</protein>
<dbReference type="EMBL" id="RHFK02000016">
    <property type="protein sequence ID" value="TWW64269.1"/>
    <property type="molecule type" value="Genomic_DNA"/>
</dbReference>
<dbReference type="AlphaFoldDB" id="A0A5C6NBX4"/>
<proteinExistence type="predicted"/>
<feature type="region of interest" description="Disordered" evidence="1">
    <location>
        <begin position="1"/>
        <end position="44"/>
    </location>
</feature>
<accession>A0A5C6NBX4</accession>
<gene>
    <name evidence="2" type="ORF">D4764_03G0012770</name>
</gene>
<evidence type="ECO:0000313" key="2">
    <source>
        <dbReference type="EMBL" id="TWW64269.1"/>
    </source>
</evidence>
<reference evidence="2 3" key="1">
    <citation type="submission" date="2019-04" db="EMBL/GenBank/DDBJ databases">
        <title>Chromosome genome assembly for Takifugu flavidus.</title>
        <authorList>
            <person name="Xiao S."/>
        </authorList>
    </citation>
    <scope>NUCLEOTIDE SEQUENCE [LARGE SCALE GENOMIC DNA]</scope>
    <source>
        <strain evidence="2">HTHZ2018</strain>
        <tissue evidence="2">Muscle</tissue>
    </source>
</reference>
<feature type="compositionally biased region" description="Polar residues" evidence="1">
    <location>
        <begin position="1"/>
        <end position="21"/>
    </location>
</feature>
<keyword evidence="3" id="KW-1185">Reference proteome</keyword>
<sequence>MSRTSSRQQRIQTGPNLSETACNKPLLTPGSPAEDGVNRAGTLKKPRSTCHTLTMMSEPAVVERPALEDVAEEEDAFAAEGSSCCQVVEKRVGCPQEEGEKQLTYPPPVPLAFRKQVSYR</sequence>
<organism evidence="2 3">
    <name type="scientific">Takifugu flavidus</name>
    <name type="common">sansaifugu</name>
    <dbReference type="NCBI Taxonomy" id="433684"/>
    <lineage>
        <taxon>Eukaryota</taxon>
        <taxon>Metazoa</taxon>
        <taxon>Chordata</taxon>
        <taxon>Craniata</taxon>
        <taxon>Vertebrata</taxon>
        <taxon>Euteleostomi</taxon>
        <taxon>Actinopterygii</taxon>
        <taxon>Neopterygii</taxon>
        <taxon>Teleostei</taxon>
        <taxon>Neoteleostei</taxon>
        <taxon>Acanthomorphata</taxon>
        <taxon>Eupercaria</taxon>
        <taxon>Tetraodontiformes</taxon>
        <taxon>Tetradontoidea</taxon>
        <taxon>Tetraodontidae</taxon>
        <taxon>Takifugu</taxon>
    </lineage>
</organism>
<evidence type="ECO:0000313" key="3">
    <source>
        <dbReference type="Proteomes" id="UP000324091"/>
    </source>
</evidence>
<name>A0A5C6NBX4_9TELE</name>
<dbReference type="Proteomes" id="UP000324091">
    <property type="component" value="Chromosome 3"/>
</dbReference>
<comment type="caution">
    <text evidence="2">The sequence shown here is derived from an EMBL/GenBank/DDBJ whole genome shotgun (WGS) entry which is preliminary data.</text>
</comment>